<evidence type="ECO:0000256" key="7">
    <source>
        <dbReference type="SAM" id="Phobius"/>
    </source>
</evidence>
<gene>
    <name evidence="8" type="ORF">GCM10025770_04530</name>
</gene>
<dbReference type="InterPro" id="IPR023271">
    <property type="entry name" value="Aquaporin-like"/>
</dbReference>
<evidence type="ECO:0000256" key="6">
    <source>
        <dbReference type="SAM" id="MobiDB-lite"/>
    </source>
</evidence>
<evidence type="ECO:0000313" key="8">
    <source>
        <dbReference type="EMBL" id="GAA5159005.1"/>
    </source>
</evidence>
<sequence length="278" mass="29868">MDIEPIEKVARAGVSKAALMVNDLPRYILRCVLAGLYLSIVVLVYWCLIENLHGSPFGKVLASAFFGVGLSVIVFTQSELFTSNNMYLAVSSAGGRTLWRQAWWLWGICWVGNLIGALLLCVLLVGAGVLAELPASHALHAGALHKAHQGALAIFSKGILANWVVCLAVWVAMRVKEDLTRIVVMILVVFIFLYLGFEHSIANMGTFSMSMLGQGTLTLGDAVFNLLFSTLGNIVGGAVFVGLAYQFLEAPKASDTASRATVTEAAGEPQGPLIRQTR</sequence>
<evidence type="ECO:0000256" key="1">
    <source>
        <dbReference type="ARBA" id="ARBA00004141"/>
    </source>
</evidence>
<keyword evidence="4 7" id="KW-0472">Membrane</keyword>
<dbReference type="Gene3D" id="1.20.1080.10">
    <property type="entry name" value="Glycerol uptake facilitator protein"/>
    <property type="match status" value="1"/>
</dbReference>
<accession>A0ABP9Q9T7</accession>
<comment type="similarity">
    <text evidence="5">Belongs to the FNT transporter (TC 1.A.16) family.</text>
</comment>
<dbReference type="InterPro" id="IPR024002">
    <property type="entry name" value="For/NO2_transpt_CS"/>
</dbReference>
<keyword evidence="2 7" id="KW-0812">Transmembrane</keyword>
<feature type="transmembrane region" description="Helical" evidence="7">
    <location>
        <begin position="179"/>
        <end position="197"/>
    </location>
</feature>
<protein>
    <submittedName>
        <fullName evidence="8">Formate/nitrite transporter family protein</fullName>
    </submittedName>
</protein>
<feature type="transmembrane region" description="Helical" evidence="7">
    <location>
        <begin position="60"/>
        <end position="83"/>
    </location>
</feature>
<feature type="transmembrane region" description="Helical" evidence="7">
    <location>
        <begin position="218"/>
        <end position="245"/>
    </location>
</feature>
<evidence type="ECO:0000256" key="2">
    <source>
        <dbReference type="ARBA" id="ARBA00022692"/>
    </source>
</evidence>
<dbReference type="PROSITE" id="PS01006">
    <property type="entry name" value="FORMATE_NITRITE_TP_2"/>
    <property type="match status" value="1"/>
</dbReference>
<name>A0ABP9Q9T7_9RHOO</name>
<feature type="transmembrane region" description="Helical" evidence="7">
    <location>
        <begin position="151"/>
        <end position="173"/>
    </location>
</feature>
<keyword evidence="9" id="KW-1185">Reference proteome</keyword>
<dbReference type="Pfam" id="PF01226">
    <property type="entry name" value="Form_Nir_trans"/>
    <property type="match status" value="1"/>
</dbReference>
<dbReference type="RefSeq" id="WP_345531202.1">
    <property type="nucleotide sequence ID" value="NZ_BAABLD010000002.1"/>
</dbReference>
<dbReference type="EMBL" id="BAABLD010000002">
    <property type="protein sequence ID" value="GAA5159005.1"/>
    <property type="molecule type" value="Genomic_DNA"/>
</dbReference>
<dbReference type="Proteomes" id="UP001500547">
    <property type="component" value="Unassembled WGS sequence"/>
</dbReference>
<evidence type="ECO:0000256" key="3">
    <source>
        <dbReference type="ARBA" id="ARBA00022989"/>
    </source>
</evidence>
<dbReference type="InterPro" id="IPR000292">
    <property type="entry name" value="For/NO2_transpt"/>
</dbReference>
<evidence type="ECO:0000256" key="5">
    <source>
        <dbReference type="ARBA" id="ARBA00049660"/>
    </source>
</evidence>
<dbReference type="PANTHER" id="PTHR30520">
    <property type="entry name" value="FORMATE TRANSPORTER-RELATED"/>
    <property type="match status" value="1"/>
</dbReference>
<feature type="transmembrane region" description="Helical" evidence="7">
    <location>
        <begin position="27"/>
        <end position="48"/>
    </location>
</feature>
<proteinExistence type="inferred from homology"/>
<comment type="caution">
    <text evidence="8">The sequence shown here is derived from an EMBL/GenBank/DDBJ whole genome shotgun (WGS) entry which is preliminary data.</text>
</comment>
<dbReference type="PANTHER" id="PTHR30520:SF8">
    <property type="entry name" value="NITRITE TRANSPORTER NIRC"/>
    <property type="match status" value="1"/>
</dbReference>
<organism evidence="8 9">
    <name type="scientific">Viridibacterium curvum</name>
    <dbReference type="NCBI Taxonomy" id="1101404"/>
    <lineage>
        <taxon>Bacteria</taxon>
        <taxon>Pseudomonadati</taxon>
        <taxon>Pseudomonadota</taxon>
        <taxon>Betaproteobacteria</taxon>
        <taxon>Rhodocyclales</taxon>
        <taxon>Rhodocyclaceae</taxon>
        <taxon>Viridibacterium</taxon>
    </lineage>
</organism>
<reference evidence="9" key="1">
    <citation type="journal article" date="2019" name="Int. J. Syst. Evol. Microbiol.">
        <title>The Global Catalogue of Microorganisms (GCM) 10K type strain sequencing project: providing services to taxonomists for standard genome sequencing and annotation.</title>
        <authorList>
            <consortium name="The Broad Institute Genomics Platform"/>
            <consortium name="The Broad Institute Genome Sequencing Center for Infectious Disease"/>
            <person name="Wu L."/>
            <person name="Ma J."/>
        </authorList>
    </citation>
    <scope>NUCLEOTIDE SEQUENCE [LARGE SCALE GENOMIC DNA]</scope>
    <source>
        <strain evidence="9">JCM 18715</strain>
    </source>
</reference>
<evidence type="ECO:0000256" key="4">
    <source>
        <dbReference type="ARBA" id="ARBA00023136"/>
    </source>
</evidence>
<feature type="region of interest" description="Disordered" evidence="6">
    <location>
        <begin position="259"/>
        <end position="278"/>
    </location>
</feature>
<evidence type="ECO:0000313" key="9">
    <source>
        <dbReference type="Proteomes" id="UP001500547"/>
    </source>
</evidence>
<feature type="transmembrane region" description="Helical" evidence="7">
    <location>
        <begin position="103"/>
        <end position="130"/>
    </location>
</feature>
<comment type="subcellular location">
    <subcellularLocation>
        <location evidence="1">Membrane</location>
        <topology evidence="1">Multi-pass membrane protein</topology>
    </subcellularLocation>
</comment>
<keyword evidence="3 7" id="KW-1133">Transmembrane helix</keyword>